<evidence type="ECO:0000256" key="3">
    <source>
        <dbReference type="ARBA" id="ARBA00023015"/>
    </source>
</evidence>
<dbReference type="Pfam" id="PF04542">
    <property type="entry name" value="Sigma70_r2"/>
    <property type="match status" value="1"/>
</dbReference>
<dbReference type="AlphaFoldDB" id="A0A937RM75"/>
<dbReference type="PANTHER" id="PTHR30173:SF43">
    <property type="entry name" value="ECF RNA POLYMERASE SIGMA FACTOR SIGI-RELATED"/>
    <property type="match status" value="1"/>
</dbReference>
<keyword evidence="5" id="KW-0804">Transcription</keyword>
<comment type="caution">
    <text evidence="9">The sequence shown here is derived from an EMBL/GenBank/DDBJ whole genome shotgun (WGS) entry which is preliminary data.</text>
</comment>
<name>A0A937RM75_9ACTN</name>
<dbReference type="GO" id="GO:0003677">
    <property type="term" value="F:DNA binding"/>
    <property type="evidence" value="ECO:0007669"/>
    <property type="project" value="InterPro"/>
</dbReference>
<evidence type="ECO:0000256" key="5">
    <source>
        <dbReference type="ARBA" id="ARBA00023163"/>
    </source>
</evidence>
<evidence type="ECO:0000313" key="10">
    <source>
        <dbReference type="Proteomes" id="UP000604475"/>
    </source>
</evidence>
<evidence type="ECO:0000256" key="6">
    <source>
        <dbReference type="SAM" id="MobiDB-lite"/>
    </source>
</evidence>
<feature type="region of interest" description="Disordered" evidence="6">
    <location>
        <begin position="1"/>
        <end position="31"/>
    </location>
</feature>
<dbReference type="InterPro" id="IPR014284">
    <property type="entry name" value="RNA_pol_sigma-70_dom"/>
</dbReference>
<feature type="compositionally biased region" description="Gly residues" evidence="6">
    <location>
        <begin position="1"/>
        <end position="10"/>
    </location>
</feature>
<dbReference type="GO" id="GO:0016987">
    <property type="term" value="F:sigma factor activity"/>
    <property type="evidence" value="ECO:0007669"/>
    <property type="project" value="UniProtKB-KW"/>
</dbReference>
<evidence type="ECO:0000256" key="2">
    <source>
        <dbReference type="ARBA" id="ARBA00011344"/>
    </source>
</evidence>
<evidence type="ECO:0000256" key="4">
    <source>
        <dbReference type="ARBA" id="ARBA00023082"/>
    </source>
</evidence>
<comment type="subunit">
    <text evidence="2">Interacts transiently with the RNA polymerase catalytic core formed by RpoA, RpoB, RpoC and RpoZ (2 alpha, 1 beta, 1 beta' and 1 omega subunit) to form the RNA polymerase holoenzyme that can initiate transcription.</text>
</comment>
<evidence type="ECO:0000259" key="7">
    <source>
        <dbReference type="Pfam" id="PF04542"/>
    </source>
</evidence>
<dbReference type="InterPro" id="IPR036388">
    <property type="entry name" value="WH-like_DNA-bd_sf"/>
</dbReference>
<reference evidence="9" key="1">
    <citation type="submission" date="2020-12" db="EMBL/GenBank/DDBJ databases">
        <title>Genomic characterization of non-nitrogen-fixing Frankia strains.</title>
        <authorList>
            <person name="Carlos-Shanley C."/>
            <person name="Guerra T."/>
            <person name="Hahn D."/>
        </authorList>
    </citation>
    <scope>NUCLEOTIDE SEQUENCE</scope>
    <source>
        <strain evidence="9">CN6</strain>
    </source>
</reference>
<keyword evidence="3" id="KW-0805">Transcription regulation</keyword>
<dbReference type="NCBIfam" id="TIGR02937">
    <property type="entry name" value="sigma70-ECF"/>
    <property type="match status" value="1"/>
</dbReference>
<dbReference type="Pfam" id="PF08281">
    <property type="entry name" value="Sigma70_r4_2"/>
    <property type="match status" value="1"/>
</dbReference>
<dbReference type="GO" id="GO:0006352">
    <property type="term" value="P:DNA-templated transcription initiation"/>
    <property type="evidence" value="ECO:0007669"/>
    <property type="project" value="InterPro"/>
</dbReference>
<feature type="domain" description="RNA polymerase sigma-70 region 2" evidence="7">
    <location>
        <begin position="42"/>
        <end position="104"/>
    </location>
</feature>
<dbReference type="Gene3D" id="1.10.1740.10">
    <property type="match status" value="1"/>
</dbReference>
<dbReference type="InterPro" id="IPR013325">
    <property type="entry name" value="RNA_pol_sigma_r2"/>
</dbReference>
<dbReference type="PANTHER" id="PTHR30173">
    <property type="entry name" value="SIGMA 19 FACTOR"/>
    <property type="match status" value="1"/>
</dbReference>
<feature type="domain" description="RNA polymerase sigma factor 70 region 4 type 2" evidence="8">
    <location>
        <begin position="168"/>
        <end position="218"/>
    </location>
</feature>
<keyword evidence="4" id="KW-0731">Sigma factor</keyword>
<evidence type="ECO:0000259" key="8">
    <source>
        <dbReference type="Pfam" id="PF08281"/>
    </source>
</evidence>
<sequence>MTIAGAGGAGEDQAGEDRGDAGGPGRAGRRGGDRAAALASAFEAERGYLRGLAYRILGSFTDAEDVVQEAWLRLDRADVEPDDLRAWLTVVVGRLCLDELRSARARRESYVGQWLPEPLAEAGGLDATAVYGAGSAAGMATPAQHALVEASQNDVADRVTLAESVSMAMLVVMDTLTPAERTALVLHDVFGYGFEEVAQVTGRTPAASRQLASRARRRVRADGARFDPDPARGWKVAEAFHAAATGGDLGVLVELLDPDIVLRSDGGGLARAARRPIVGRDKVARFLLGILEKDTREPGEHAIVPAAVNGGPGFLHYTGGELATVAALTVAEGRVQAIDFVSNPDKLHHLRGPAGPVPGPA</sequence>
<dbReference type="InterPro" id="IPR013249">
    <property type="entry name" value="RNA_pol_sigma70_r4_t2"/>
</dbReference>
<dbReference type="InterPro" id="IPR007627">
    <property type="entry name" value="RNA_pol_sigma70_r2"/>
</dbReference>
<organism evidence="9 10">
    <name type="scientific">Frankia nepalensis</name>
    <dbReference type="NCBI Taxonomy" id="1836974"/>
    <lineage>
        <taxon>Bacteria</taxon>
        <taxon>Bacillati</taxon>
        <taxon>Actinomycetota</taxon>
        <taxon>Actinomycetes</taxon>
        <taxon>Frankiales</taxon>
        <taxon>Frankiaceae</taxon>
        <taxon>Frankia</taxon>
    </lineage>
</organism>
<evidence type="ECO:0000256" key="1">
    <source>
        <dbReference type="ARBA" id="ARBA00010641"/>
    </source>
</evidence>
<keyword evidence="10" id="KW-1185">Reference proteome</keyword>
<accession>A0A937RM75</accession>
<comment type="similarity">
    <text evidence="1">Belongs to the sigma-70 factor family. ECF subfamily.</text>
</comment>
<dbReference type="RefSeq" id="WP_203010078.1">
    <property type="nucleotide sequence ID" value="NZ_JADWYU010000056.1"/>
</dbReference>
<dbReference type="Gene3D" id="1.10.10.10">
    <property type="entry name" value="Winged helix-like DNA-binding domain superfamily/Winged helix DNA-binding domain"/>
    <property type="match status" value="1"/>
</dbReference>
<dbReference type="SUPFAM" id="SSF54427">
    <property type="entry name" value="NTF2-like"/>
    <property type="match status" value="1"/>
</dbReference>
<dbReference type="EMBL" id="JAEACQ010000239">
    <property type="protein sequence ID" value="MBL7629874.1"/>
    <property type="molecule type" value="Genomic_DNA"/>
</dbReference>
<dbReference type="InterPro" id="IPR032710">
    <property type="entry name" value="NTF2-like_dom_sf"/>
</dbReference>
<proteinExistence type="inferred from homology"/>
<dbReference type="NCBIfam" id="NF007214">
    <property type="entry name" value="PRK09636.1"/>
    <property type="match status" value="1"/>
</dbReference>
<dbReference type="InterPro" id="IPR052704">
    <property type="entry name" value="ECF_Sigma-70_Domain"/>
</dbReference>
<dbReference type="SUPFAM" id="SSF88659">
    <property type="entry name" value="Sigma3 and sigma4 domains of RNA polymerase sigma factors"/>
    <property type="match status" value="1"/>
</dbReference>
<dbReference type="Proteomes" id="UP000604475">
    <property type="component" value="Unassembled WGS sequence"/>
</dbReference>
<evidence type="ECO:0000313" key="9">
    <source>
        <dbReference type="EMBL" id="MBL7629874.1"/>
    </source>
</evidence>
<protein>
    <submittedName>
        <fullName evidence="9">RNA polymerase sigma factor SigJ</fullName>
    </submittedName>
</protein>
<gene>
    <name evidence="9" type="primary">sigJ</name>
    <name evidence="9" type="ORF">I7412_22435</name>
</gene>
<dbReference type="Gene3D" id="3.10.450.50">
    <property type="match status" value="1"/>
</dbReference>
<dbReference type="InterPro" id="IPR013324">
    <property type="entry name" value="RNA_pol_sigma_r3/r4-like"/>
</dbReference>
<dbReference type="SUPFAM" id="SSF88946">
    <property type="entry name" value="Sigma2 domain of RNA polymerase sigma factors"/>
    <property type="match status" value="1"/>
</dbReference>